<gene>
    <name evidence="1" type="ORF">A0128_06145</name>
</gene>
<keyword evidence="2" id="KW-1185">Reference proteome</keyword>
<accession>A0A1D7UVA5</accession>
<evidence type="ECO:0000313" key="1">
    <source>
        <dbReference type="EMBL" id="AOP33463.1"/>
    </source>
</evidence>
<dbReference type="Proteomes" id="UP000094197">
    <property type="component" value="Chromosome 1"/>
</dbReference>
<dbReference type="KEGG" id="laj:A0128_06145"/>
<dbReference type="EMBL" id="CP015217">
    <property type="protein sequence ID" value="AOP33463.1"/>
    <property type="molecule type" value="Genomic_DNA"/>
</dbReference>
<name>A0A1D7UVA5_9LEPT</name>
<sequence>MPNRRQNTLIFRMGRKFLSFFALDAGFRKRFGLKTRAEAGSQKVFFCAEVFCGSSYIGKVVFVCVRRKDWSSYIFNKARPATSTFYKTILNLSTSDNLQEFLLLKDNCPFTM</sequence>
<evidence type="ECO:0000313" key="2">
    <source>
        <dbReference type="Proteomes" id="UP000094197"/>
    </source>
</evidence>
<dbReference type="AlphaFoldDB" id="A0A1D7UVA5"/>
<protein>
    <submittedName>
        <fullName evidence="1">Uncharacterized protein</fullName>
    </submittedName>
</protein>
<proteinExistence type="predicted"/>
<organism evidence="1 2">
    <name type="scientific">Leptospira tipperaryensis</name>
    <dbReference type="NCBI Taxonomy" id="2564040"/>
    <lineage>
        <taxon>Bacteria</taxon>
        <taxon>Pseudomonadati</taxon>
        <taxon>Spirochaetota</taxon>
        <taxon>Spirochaetia</taxon>
        <taxon>Leptospirales</taxon>
        <taxon>Leptospiraceae</taxon>
        <taxon>Leptospira</taxon>
    </lineage>
</organism>
<reference evidence="1 2" key="1">
    <citation type="submission" date="2016-04" db="EMBL/GenBank/DDBJ databases">
        <title>Complete genome seqeunce of Leptospira alstonii serovar Room22.</title>
        <authorList>
            <person name="Nally J.E."/>
            <person name="Bayles D.O."/>
            <person name="Hurley D."/>
            <person name="Fanning S."/>
            <person name="McMahon B.J."/>
            <person name="Arent Z."/>
        </authorList>
    </citation>
    <scope>NUCLEOTIDE SEQUENCE [LARGE SCALE GENOMIC DNA]</scope>
    <source>
        <strain evidence="1 2">GWTS #1</strain>
    </source>
</reference>